<dbReference type="Proteomes" id="UP000680866">
    <property type="component" value="Chromosome"/>
</dbReference>
<keyword evidence="3" id="KW-1185">Reference proteome</keyword>
<dbReference type="AlphaFoldDB" id="A0A810N5Y6"/>
<dbReference type="RefSeq" id="WP_212816911.1">
    <property type="nucleotide sequence ID" value="NZ_AP023359.1"/>
</dbReference>
<accession>A0A810N5Y6</accession>
<evidence type="ECO:0000313" key="2">
    <source>
        <dbReference type="EMBL" id="BCJ67599.1"/>
    </source>
</evidence>
<evidence type="ECO:0000313" key="3">
    <source>
        <dbReference type="Proteomes" id="UP000680866"/>
    </source>
</evidence>
<protein>
    <submittedName>
        <fullName evidence="2">Uncharacterized protein</fullName>
    </submittedName>
</protein>
<gene>
    <name evidence="2" type="ORF">Prubr_46200</name>
</gene>
<evidence type="ECO:0000256" key="1">
    <source>
        <dbReference type="SAM" id="Phobius"/>
    </source>
</evidence>
<sequence length="64" mass="7033">MSHRIVAVLLLIVAFAAFVAQWMFPFLDDAPWMLRTGVTVVGVVCLLAAVSLWMRGIANRGRSS</sequence>
<keyword evidence="1" id="KW-0812">Transmembrane</keyword>
<reference evidence="2" key="1">
    <citation type="submission" date="2020-08" db="EMBL/GenBank/DDBJ databases">
        <title>Whole genome shotgun sequence of Polymorphospora rubra NBRC 101157.</title>
        <authorList>
            <person name="Komaki H."/>
            <person name="Tamura T."/>
        </authorList>
    </citation>
    <scope>NUCLEOTIDE SEQUENCE</scope>
    <source>
        <strain evidence="2">NBRC 101157</strain>
    </source>
</reference>
<keyword evidence="1" id="KW-0472">Membrane</keyword>
<keyword evidence="1" id="KW-1133">Transmembrane helix</keyword>
<proteinExistence type="predicted"/>
<dbReference type="EMBL" id="AP023359">
    <property type="protein sequence ID" value="BCJ67599.1"/>
    <property type="molecule type" value="Genomic_DNA"/>
</dbReference>
<feature type="transmembrane region" description="Helical" evidence="1">
    <location>
        <begin position="32"/>
        <end position="54"/>
    </location>
</feature>
<dbReference type="KEGG" id="pry:Prubr_46200"/>
<name>A0A810N5Y6_9ACTN</name>
<organism evidence="2 3">
    <name type="scientific">Polymorphospora rubra</name>
    <dbReference type="NCBI Taxonomy" id="338584"/>
    <lineage>
        <taxon>Bacteria</taxon>
        <taxon>Bacillati</taxon>
        <taxon>Actinomycetota</taxon>
        <taxon>Actinomycetes</taxon>
        <taxon>Micromonosporales</taxon>
        <taxon>Micromonosporaceae</taxon>
        <taxon>Polymorphospora</taxon>
    </lineage>
</organism>